<dbReference type="Proteomes" id="UP000186513">
    <property type="component" value="Unassembled WGS sequence"/>
</dbReference>
<name>A0A1K2H417_9NEIS</name>
<gene>
    <name evidence="1" type="ORF">SAMN02745887_00206</name>
</gene>
<dbReference type="OrthoDB" id="8912324at2"/>
<proteinExistence type="predicted"/>
<dbReference type="STRING" id="1121279.SAMN02745887_00206"/>
<dbReference type="InterPro" id="IPR032720">
    <property type="entry name" value="Cys_rich_CWC"/>
</dbReference>
<protein>
    <submittedName>
        <fullName evidence="1">Cysteine-rich CWC</fullName>
    </submittedName>
</protein>
<keyword evidence="2" id="KW-1185">Reference proteome</keyword>
<accession>A0A1K2H417</accession>
<reference evidence="1 2" key="1">
    <citation type="submission" date="2016-11" db="EMBL/GenBank/DDBJ databases">
        <authorList>
            <person name="Jaros S."/>
            <person name="Januszkiewicz K."/>
            <person name="Wedrychowicz H."/>
        </authorList>
    </citation>
    <scope>NUCLEOTIDE SEQUENCE [LARGE SCALE GENOMIC DNA]</scope>
    <source>
        <strain evidence="1 2">DSM 18899</strain>
    </source>
</reference>
<dbReference type="AlphaFoldDB" id="A0A1K2H417"/>
<dbReference type="EMBL" id="FPKR01000001">
    <property type="protein sequence ID" value="SFZ70438.1"/>
    <property type="molecule type" value="Genomic_DNA"/>
</dbReference>
<dbReference type="Pfam" id="PF14375">
    <property type="entry name" value="Cys_rich_CWC"/>
    <property type="match status" value="1"/>
</dbReference>
<evidence type="ECO:0000313" key="2">
    <source>
        <dbReference type="Proteomes" id="UP000186513"/>
    </source>
</evidence>
<organism evidence="1 2">
    <name type="scientific">Chitinimonas taiwanensis DSM 18899</name>
    <dbReference type="NCBI Taxonomy" id="1121279"/>
    <lineage>
        <taxon>Bacteria</taxon>
        <taxon>Pseudomonadati</taxon>
        <taxon>Pseudomonadota</taxon>
        <taxon>Betaproteobacteria</taxon>
        <taxon>Neisseriales</taxon>
        <taxon>Chitinibacteraceae</taxon>
        <taxon>Chitinimonas</taxon>
    </lineage>
</organism>
<sequence>MQAKPHLYCPLCGAANQCAPAQSGSLDSPCWCRTAQINPAALARIPPEQRGEACLCPRCAQLSTPPASND</sequence>
<evidence type="ECO:0000313" key="1">
    <source>
        <dbReference type="EMBL" id="SFZ70438.1"/>
    </source>
</evidence>